<evidence type="ECO:0008006" key="4">
    <source>
        <dbReference type="Google" id="ProtNLM"/>
    </source>
</evidence>
<evidence type="ECO:0000256" key="1">
    <source>
        <dbReference type="SAM" id="SignalP"/>
    </source>
</evidence>
<dbReference type="Proteomes" id="UP000529795">
    <property type="component" value="Unassembled WGS sequence"/>
</dbReference>
<sequence>MKVLLAAALLLAACSREPSAAETPGAQLEAAAGAAGLIHDPRAGSLVGSWSRDTDRMCALPAAKGGFAVGVSVDYGPGQQCVGRGTAMRVGETVRFALGDCRVEAHFDGDSLVFPATVLDACEALCRGRASIASLRVERIGGSLSEAAMMRDPFGKPLCTG</sequence>
<dbReference type="RefSeq" id="WP_183982689.1">
    <property type="nucleotide sequence ID" value="NZ_JACIEV010000002.1"/>
</dbReference>
<keyword evidence="1" id="KW-0732">Signal</keyword>
<keyword evidence="3" id="KW-1185">Reference proteome</keyword>
<evidence type="ECO:0000313" key="2">
    <source>
        <dbReference type="EMBL" id="MBB4153008.1"/>
    </source>
</evidence>
<feature type="chain" id="PRO_5032608586" description="Lipoprotein" evidence="1">
    <location>
        <begin position="21"/>
        <end position="161"/>
    </location>
</feature>
<accession>A0A840FG84</accession>
<reference evidence="2 3" key="1">
    <citation type="submission" date="2020-08" db="EMBL/GenBank/DDBJ databases">
        <title>Genomic Encyclopedia of Type Strains, Phase IV (KMG-IV): sequencing the most valuable type-strain genomes for metagenomic binning, comparative biology and taxonomic classification.</title>
        <authorList>
            <person name="Goeker M."/>
        </authorList>
    </citation>
    <scope>NUCLEOTIDE SEQUENCE [LARGE SCALE GENOMIC DNA]</scope>
    <source>
        <strain evidence="2 3">YC6723</strain>
    </source>
</reference>
<dbReference type="EMBL" id="JACIEV010000002">
    <property type="protein sequence ID" value="MBB4153008.1"/>
    <property type="molecule type" value="Genomic_DNA"/>
</dbReference>
<proteinExistence type="predicted"/>
<comment type="caution">
    <text evidence="2">The sequence shown here is derived from an EMBL/GenBank/DDBJ whole genome shotgun (WGS) entry which is preliminary data.</text>
</comment>
<gene>
    <name evidence="2" type="ORF">GGQ80_000896</name>
</gene>
<feature type="signal peptide" evidence="1">
    <location>
        <begin position="1"/>
        <end position="20"/>
    </location>
</feature>
<organism evidence="2 3">
    <name type="scientific">Sphingomonas jinjuensis</name>
    <dbReference type="NCBI Taxonomy" id="535907"/>
    <lineage>
        <taxon>Bacteria</taxon>
        <taxon>Pseudomonadati</taxon>
        <taxon>Pseudomonadota</taxon>
        <taxon>Alphaproteobacteria</taxon>
        <taxon>Sphingomonadales</taxon>
        <taxon>Sphingomonadaceae</taxon>
        <taxon>Sphingomonas</taxon>
    </lineage>
</organism>
<evidence type="ECO:0000313" key="3">
    <source>
        <dbReference type="Proteomes" id="UP000529795"/>
    </source>
</evidence>
<protein>
    <recommendedName>
        <fullName evidence="4">Lipoprotein</fullName>
    </recommendedName>
</protein>
<name>A0A840FG84_9SPHN</name>
<dbReference type="AlphaFoldDB" id="A0A840FG84"/>